<gene>
    <name evidence="2" type="ORF">PR048_007391</name>
</gene>
<dbReference type="Proteomes" id="UP001159363">
    <property type="component" value="Chromosome 3"/>
</dbReference>
<evidence type="ECO:0000313" key="2">
    <source>
        <dbReference type="EMBL" id="KAJ8887907.1"/>
    </source>
</evidence>
<protein>
    <submittedName>
        <fullName evidence="2">Uncharacterized protein</fullName>
    </submittedName>
</protein>
<reference evidence="2 3" key="1">
    <citation type="submission" date="2023-02" db="EMBL/GenBank/DDBJ databases">
        <title>LHISI_Scaffold_Assembly.</title>
        <authorList>
            <person name="Stuart O.P."/>
            <person name="Cleave R."/>
            <person name="Magrath M.J.L."/>
            <person name="Mikheyev A.S."/>
        </authorList>
    </citation>
    <scope>NUCLEOTIDE SEQUENCE [LARGE SCALE GENOMIC DNA]</scope>
    <source>
        <strain evidence="2">Daus_M_001</strain>
        <tissue evidence="2">Leg muscle</tissue>
    </source>
</reference>
<dbReference type="EMBL" id="JARBHB010000003">
    <property type="protein sequence ID" value="KAJ8887907.1"/>
    <property type="molecule type" value="Genomic_DNA"/>
</dbReference>
<feature type="region of interest" description="Disordered" evidence="1">
    <location>
        <begin position="1"/>
        <end position="52"/>
    </location>
</feature>
<keyword evidence="3" id="KW-1185">Reference proteome</keyword>
<name>A0ABQ9HU42_9NEOP</name>
<organism evidence="2 3">
    <name type="scientific">Dryococelus australis</name>
    <dbReference type="NCBI Taxonomy" id="614101"/>
    <lineage>
        <taxon>Eukaryota</taxon>
        <taxon>Metazoa</taxon>
        <taxon>Ecdysozoa</taxon>
        <taxon>Arthropoda</taxon>
        <taxon>Hexapoda</taxon>
        <taxon>Insecta</taxon>
        <taxon>Pterygota</taxon>
        <taxon>Neoptera</taxon>
        <taxon>Polyneoptera</taxon>
        <taxon>Phasmatodea</taxon>
        <taxon>Verophasmatodea</taxon>
        <taxon>Anareolatae</taxon>
        <taxon>Phasmatidae</taxon>
        <taxon>Eurycanthinae</taxon>
        <taxon>Dryococelus</taxon>
    </lineage>
</organism>
<evidence type="ECO:0000256" key="1">
    <source>
        <dbReference type="SAM" id="MobiDB-lite"/>
    </source>
</evidence>
<proteinExistence type="predicted"/>
<accession>A0ABQ9HU42</accession>
<feature type="region of interest" description="Disordered" evidence="1">
    <location>
        <begin position="229"/>
        <end position="261"/>
    </location>
</feature>
<feature type="compositionally biased region" description="Basic and acidic residues" evidence="1">
    <location>
        <begin position="10"/>
        <end position="21"/>
    </location>
</feature>
<comment type="caution">
    <text evidence="2">The sequence shown here is derived from an EMBL/GenBank/DDBJ whole genome shotgun (WGS) entry which is preliminary data.</text>
</comment>
<sequence length="301" mass="33345">MAENAQGQRAGREAEMSRDSDLPQLTSHARTPRHLPSHTPPPKGIGARKPRRNILEVELQQGFRKVERATVAERLASSIPGRATFRMWESCRTMPLVGGFTRGSPVSPAPSFRRALYKCCTLSLRVSTLSRLARVANGSYWKGKVQRGMGKLMHTRVANGSYWKGKVQRGMGKLMHTRVANGSYWKGNNPKFDYKSVKVQGRDTSGCSSWRHCDISSGGRKLAVTAGRCHERQDDTTRTGSGPRPLVTSALPGPSTTLPHTEVSLTTLPTWSEHYPSLTRRGELDDPSYLARTLTLPHTSR</sequence>
<evidence type="ECO:0000313" key="3">
    <source>
        <dbReference type="Proteomes" id="UP001159363"/>
    </source>
</evidence>